<evidence type="ECO:0000313" key="2">
    <source>
        <dbReference type="EMBL" id="KMS51645.1"/>
    </source>
</evidence>
<dbReference type="AlphaFoldDB" id="A0A0J8A8J0"/>
<dbReference type="Pfam" id="PF13577">
    <property type="entry name" value="SnoaL_4"/>
    <property type="match status" value="1"/>
</dbReference>
<comment type="caution">
    <text evidence="2">The sequence shown here is derived from an EMBL/GenBank/DDBJ whole genome shotgun (WGS) entry which is preliminary data.</text>
</comment>
<dbReference type="SUPFAM" id="SSF54427">
    <property type="entry name" value="NTF2-like"/>
    <property type="match status" value="1"/>
</dbReference>
<dbReference type="CDD" id="cd00531">
    <property type="entry name" value="NTF2_like"/>
    <property type="match status" value="1"/>
</dbReference>
<gene>
    <name evidence="2" type="ORF">V474_03175</name>
</gene>
<dbReference type="InterPro" id="IPR032710">
    <property type="entry name" value="NTF2-like_dom_sf"/>
</dbReference>
<protein>
    <recommendedName>
        <fullName evidence="1">SnoaL-like domain-containing protein</fullName>
    </recommendedName>
</protein>
<evidence type="ECO:0000259" key="1">
    <source>
        <dbReference type="Pfam" id="PF13577"/>
    </source>
</evidence>
<dbReference type="InterPro" id="IPR037401">
    <property type="entry name" value="SnoaL-like"/>
</dbReference>
<keyword evidence="3" id="KW-1185">Reference proteome</keyword>
<dbReference type="Proteomes" id="UP000052268">
    <property type="component" value="Unassembled WGS sequence"/>
</dbReference>
<accession>A0A0J8A8J0</accession>
<dbReference type="PATRIC" id="fig|1114963.3.peg.4260"/>
<name>A0A0J8A8J0_9SPHN</name>
<sequence length="148" mass="16946">MTDRSNDVSAMLDEMAIRRLLDEYCLRLEINQFEDWLDLFTHDTVYDVFRQSLRGREEVAAMLSQAPHGIHLPGATRIELGTDTAQTVQSYLFLSASEDTWNAGWYQRTVVRTGEGWKIAHTRVKIGRLGNLAPEEKARMLAFPVQFA</sequence>
<dbReference type="Gene3D" id="3.10.450.50">
    <property type="match status" value="1"/>
</dbReference>
<evidence type="ECO:0000313" key="3">
    <source>
        <dbReference type="Proteomes" id="UP000052268"/>
    </source>
</evidence>
<dbReference type="EMBL" id="JACU01000011">
    <property type="protein sequence ID" value="KMS51645.1"/>
    <property type="molecule type" value="Genomic_DNA"/>
</dbReference>
<feature type="domain" description="SnoaL-like" evidence="1">
    <location>
        <begin position="11"/>
        <end position="123"/>
    </location>
</feature>
<proteinExistence type="predicted"/>
<organism evidence="2 3">
    <name type="scientific">Novosphingobium barchaimii LL02</name>
    <dbReference type="NCBI Taxonomy" id="1114963"/>
    <lineage>
        <taxon>Bacteria</taxon>
        <taxon>Pseudomonadati</taxon>
        <taxon>Pseudomonadota</taxon>
        <taxon>Alphaproteobacteria</taxon>
        <taxon>Sphingomonadales</taxon>
        <taxon>Sphingomonadaceae</taxon>
        <taxon>Novosphingobium</taxon>
    </lineage>
</organism>
<reference evidence="2 3" key="1">
    <citation type="journal article" date="2015" name="G3 (Bethesda)">
        <title>Insights into Ongoing Evolution of the Hexachlorocyclohexane Catabolic Pathway from Comparative Genomics of Ten Sphingomonadaceae Strains.</title>
        <authorList>
            <person name="Pearce S.L."/>
            <person name="Oakeshott J.G."/>
            <person name="Pandey G."/>
        </authorList>
    </citation>
    <scope>NUCLEOTIDE SEQUENCE [LARGE SCALE GENOMIC DNA]</scope>
    <source>
        <strain evidence="2 3">LL02</strain>
    </source>
</reference>